<accession>A0A8K0WTQ0</accession>
<gene>
    <name evidence="2" type="ORF">B0I35DRAFT_160883</name>
</gene>
<evidence type="ECO:0000313" key="3">
    <source>
        <dbReference type="Proteomes" id="UP000813444"/>
    </source>
</evidence>
<organism evidence="2 3">
    <name type="scientific">Stachybotrys elegans</name>
    <dbReference type="NCBI Taxonomy" id="80388"/>
    <lineage>
        <taxon>Eukaryota</taxon>
        <taxon>Fungi</taxon>
        <taxon>Dikarya</taxon>
        <taxon>Ascomycota</taxon>
        <taxon>Pezizomycotina</taxon>
        <taxon>Sordariomycetes</taxon>
        <taxon>Hypocreomycetidae</taxon>
        <taxon>Hypocreales</taxon>
        <taxon>Stachybotryaceae</taxon>
        <taxon>Stachybotrys</taxon>
    </lineage>
</organism>
<dbReference type="EMBL" id="JAGPNK010000003">
    <property type="protein sequence ID" value="KAH7324377.1"/>
    <property type="molecule type" value="Genomic_DNA"/>
</dbReference>
<evidence type="ECO:0000313" key="2">
    <source>
        <dbReference type="EMBL" id="KAH7324377.1"/>
    </source>
</evidence>
<comment type="caution">
    <text evidence="2">The sequence shown here is derived from an EMBL/GenBank/DDBJ whole genome shotgun (WGS) entry which is preliminary data.</text>
</comment>
<keyword evidence="3" id="KW-1185">Reference proteome</keyword>
<feature type="region of interest" description="Disordered" evidence="1">
    <location>
        <begin position="34"/>
        <end position="67"/>
    </location>
</feature>
<protein>
    <submittedName>
        <fullName evidence="2">Uncharacterized protein</fullName>
    </submittedName>
</protein>
<proteinExistence type="predicted"/>
<reference evidence="2" key="1">
    <citation type="journal article" date="2021" name="Nat. Commun.">
        <title>Genetic determinants of endophytism in the Arabidopsis root mycobiome.</title>
        <authorList>
            <person name="Mesny F."/>
            <person name="Miyauchi S."/>
            <person name="Thiergart T."/>
            <person name="Pickel B."/>
            <person name="Atanasova L."/>
            <person name="Karlsson M."/>
            <person name="Huettel B."/>
            <person name="Barry K.W."/>
            <person name="Haridas S."/>
            <person name="Chen C."/>
            <person name="Bauer D."/>
            <person name="Andreopoulos W."/>
            <person name="Pangilinan J."/>
            <person name="LaButti K."/>
            <person name="Riley R."/>
            <person name="Lipzen A."/>
            <person name="Clum A."/>
            <person name="Drula E."/>
            <person name="Henrissat B."/>
            <person name="Kohler A."/>
            <person name="Grigoriev I.V."/>
            <person name="Martin F.M."/>
            <person name="Hacquard S."/>
        </authorList>
    </citation>
    <scope>NUCLEOTIDE SEQUENCE</scope>
    <source>
        <strain evidence="2">MPI-CAGE-CH-0235</strain>
    </source>
</reference>
<evidence type="ECO:0000256" key="1">
    <source>
        <dbReference type="SAM" id="MobiDB-lite"/>
    </source>
</evidence>
<dbReference type="AlphaFoldDB" id="A0A8K0WTQ0"/>
<name>A0A8K0WTQ0_9HYPO</name>
<sequence length="67" mass="7526">MLIFLDNMALDNDGADGKDDELPLSPAESWEAAIVDSDDEKDEQSCETTPEQSRRDFAGARRMGRRH</sequence>
<dbReference type="Proteomes" id="UP000813444">
    <property type="component" value="Unassembled WGS sequence"/>
</dbReference>